<gene>
    <name evidence="1" type="ORF">EAV92_16880</name>
</gene>
<dbReference type="RefSeq" id="WP_123042169.1">
    <property type="nucleotide sequence ID" value="NZ_CP033433.1"/>
</dbReference>
<accession>A0A3G3K214</accession>
<keyword evidence="2" id="KW-1185">Reference proteome</keyword>
<name>A0A3G3K214_9BACL</name>
<dbReference type="EMBL" id="CP033433">
    <property type="protein sequence ID" value="AYQ74087.1"/>
    <property type="molecule type" value="Genomic_DNA"/>
</dbReference>
<dbReference type="Proteomes" id="UP000269097">
    <property type="component" value="Chromosome"/>
</dbReference>
<proteinExistence type="predicted"/>
<reference evidence="1 2" key="1">
    <citation type="submission" date="2018-10" db="EMBL/GenBank/DDBJ databases">
        <title>Genome Sequence of Cohnella sp.</title>
        <authorList>
            <person name="Srinivasan S."/>
            <person name="Kim M.K."/>
        </authorList>
    </citation>
    <scope>NUCLEOTIDE SEQUENCE [LARGE SCALE GENOMIC DNA]</scope>
    <source>
        <strain evidence="1 2">18JY8-7</strain>
    </source>
</reference>
<evidence type="ECO:0000313" key="1">
    <source>
        <dbReference type="EMBL" id="AYQ74087.1"/>
    </source>
</evidence>
<dbReference type="AlphaFoldDB" id="A0A3G3K214"/>
<protein>
    <submittedName>
        <fullName evidence="1">Uncharacterized protein</fullName>
    </submittedName>
</protein>
<dbReference type="KEGG" id="coh:EAV92_16880"/>
<evidence type="ECO:0000313" key="2">
    <source>
        <dbReference type="Proteomes" id="UP000269097"/>
    </source>
</evidence>
<organism evidence="1 2">
    <name type="scientific">Cohnella candidum</name>
    <dbReference type="NCBI Taxonomy" id="2674991"/>
    <lineage>
        <taxon>Bacteria</taxon>
        <taxon>Bacillati</taxon>
        <taxon>Bacillota</taxon>
        <taxon>Bacilli</taxon>
        <taxon>Bacillales</taxon>
        <taxon>Paenibacillaceae</taxon>
        <taxon>Cohnella</taxon>
    </lineage>
</organism>
<sequence>MEKERYYVSVSAHTITKEPSVNDQLTVLATDQERDHLETLFQKEGHADDVTHLRAVIPFKSADHDPATKRYNADLIDIYRYIYKIGTEETKKHIEYMDIIRDLKNSDYSHPGYIH</sequence>